<evidence type="ECO:0000313" key="1">
    <source>
        <dbReference type="EMBL" id="KAJ6840410.1"/>
    </source>
</evidence>
<gene>
    <name evidence="1" type="ORF">M6B38_309470</name>
</gene>
<dbReference type="AlphaFoldDB" id="A0AAX6HH88"/>
<comment type="caution">
    <text evidence="1">The sequence shown here is derived from an EMBL/GenBank/DDBJ whole genome shotgun (WGS) entry which is preliminary data.</text>
</comment>
<name>A0AAX6HH88_IRIPA</name>
<dbReference type="EMBL" id="JANAVB010009398">
    <property type="protein sequence ID" value="KAJ6840410.1"/>
    <property type="molecule type" value="Genomic_DNA"/>
</dbReference>
<reference evidence="1" key="1">
    <citation type="journal article" date="2023" name="GigaByte">
        <title>Genome assembly of the bearded iris, Iris pallida Lam.</title>
        <authorList>
            <person name="Bruccoleri R.E."/>
            <person name="Oakeley E.J."/>
            <person name="Faust A.M.E."/>
            <person name="Altorfer M."/>
            <person name="Dessus-Babus S."/>
            <person name="Burckhardt D."/>
            <person name="Oertli M."/>
            <person name="Naumann U."/>
            <person name="Petersen F."/>
            <person name="Wong J."/>
        </authorList>
    </citation>
    <scope>NUCLEOTIDE SEQUENCE</scope>
    <source>
        <strain evidence="1">GSM-AAB239-AS_SAM_17_03QT</strain>
    </source>
</reference>
<dbReference type="Proteomes" id="UP001140949">
    <property type="component" value="Unassembled WGS sequence"/>
</dbReference>
<accession>A0AAX6HH88</accession>
<evidence type="ECO:0000313" key="2">
    <source>
        <dbReference type="Proteomes" id="UP001140949"/>
    </source>
</evidence>
<sequence>MAILPELTRLFTKLALNLRRSNASDVDDSVNGGASVAISSLAESLNAVTPRVRVLDAALSLMCFQTPEVFRARIECLVRTLISLLDSMATCRVFRLGGGDSESIRVGSSVSSRDCDELIRVGADALQSLEGNDELSKALLYAILKAAVSSSSYQMFLLSPPVLDEEIERTSAQRRTLVPKLMSFVSDDFSFSSHKISMRLFLWYLDPLILKHTISEILREAFERPFLCLKTELHARMSWRSVIICLVASPAMFQETRALLHTWFLLTGSATIWKVHIAIISVVLDALSRPMSWDVSMEMGLKLPFSYAYFSRKHYELLAIITGPISSESFLDLLQNIGIADATMSKYPTHHASHDIFGQLNAIHKDSTWALLMSFPAWFYFATILLFSRKDPQDSCLSSAICGPSKTDATIELQKAAALYLSWVLSPLNKAHHNQLSECLLERTISWTMTNETNYSKEHSSNSLTSDKKTLNLRKKLRIPKVNDCKKLHLAAGRNSCTEIEVWLNGFDGSCAKLSCETLVRDIPATTSETNSNMQLNFMLFSIPLGILLTDSSNIDEMGCELILHYANTGVIQQLREMPKETEACQSNGGDATVQALNGACLVFNLFDIVEDISMMLFSCEDTRADFICQLKGKVSGYLLRCLKKLLELPIEQFQIGEVGERAMMDLPKRLKKWMQQGREVFEGYSAFHVVTFARR</sequence>
<dbReference type="PANTHER" id="PTHR48221">
    <property type="entry name" value="ACYL-COA SYNTHETASE FAMILY PROTEIN"/>
    <property type="match status" value="1"/>
</dbReference>
<proteinExistence type="predicted"/>
<protein>
    <submittedName>
        <fullName evidence="1">Uncharacterized protein</fullName>
    </submittedName>
</protein>
<organism evidence="1 2">
    <name type="scientific">Iris pallida</name>
    <name type="common">Sweet iris</name>
    <dbReference type="NCBI Taxonomy" id="29817"/>
    <lineage>
        <taxon>Eukaryota</taxon>
        <taxon>Viridiplantae</taxon>
        <taxon>Streptophyta</taxon>
        <taxon>Embryophyta</taxon>
        <taxon>Tracheophyta</taxon>
        <taxon>Spermatophyta</taxon>
        <taxon>Magnoliopsida</taxon>
        <taxon>Liliopsida</taxon>
        <taxon>Asparagales</taxon>
        <taxon>Iridaceae</taxon>
        <taxon>Iridoideae</taxon>
        <taxon>Irideae</taxon>
        <taxon>Iris</taxon>
    </lineage>
</organism>
<dbReference type="PANTHER" id="PTHR48221:SF2">
    <property type="entry name" value="ACYL-COA SYNTHETASE FAMILY PROTEIN"/>
    <property type="match status" value="1"/>
</dbReference>
<reference evidence="1" key="2">
    <citation type="submission" date="2023-04" db="EMBL/GenBank/DDBJ databases">
        <authorList>
            <person name="Bruccoleri R.E."/>
            <person name="Oakeley E.J."/>
            <person name="Faust A.-M."/>
            <person name="Dessus-Babus S."/>
            <person name="Altorfer M."/>
            <person name="Burckhardt D."/>
            <person name="Oertli M."/>
            <person name="Naumann U."/>
            <person name="Petersen F."/>
            <person name="Wong J."/>
        </authorList>
    </citation>
    <scope>NUCLEOTIDE SEQUENCE</scope>
    <source>
        <strain evidence="1">GSM-AAB239-AS_SAM_17_03QT</strain>
        <tissue evidence="1">Leaf</tissue>
    </source>
</reference>
<keyword evidence="2" id="KW-1185">Reference proteome</keyword>